<dbReference type="PANTHER" id="PTHR30250">
    <property type="entry name" value="PST FAMILY PREDICTED COLANIC ACID TRANSPORTER"/>
    <property type="match status" value="1"/>
</dbReference>
<reference evidence="7 8" key="1">
    <citation type="submission" date="2018-08" db="EMBL/GenBank/DDBJ databases">
        <title>A genome reference for cultivated species of the human gut microbiota.</title>
        <authorList>
            <person name="Zou Y."/>
            <person name="Xue W."/>
            <person name="Luo G."/>
        </authorList>
    </citation>
    <scope>NUCLEOTIDE SEQUENCE [LARGE SCALE GENOMIC DNA]</scope>
    <source>
        <strain evidence="7 8">AF14-6AC</strain>
    </source>
</reference>
<feature type="transmembrane region" description="Helical" evidence="6">
    <location>
        <begin position="159"/>
        <end position="180"/>
    </location>
</feature>
<dbReference type="Pfam" id="PF01943">
    <property type="entry name" value="Polysacc_synt"/>
    <property type="match status" value="1"/>
</dbReference>
<evidence type="ECO:0000256" key="1">
    <source>
        <dbReference type="ARBA" id="ARBA00004651"/>
    </source>
</evidence>
<evidence type="ECO:0000256" key="4">
    <source>
        <dbReference type="ARBA" id="ARBA00022989"/>
    </source>
</evidence>
<keyword evidence="2" id="KW-1003">Cell membrane</keyword>
<feature type="transmembrane region" description="Helical" evidence="6">
    <location>
        <begin position="12"/>
        <end position="31"/>
    </location>
</feature>
<comment type="subcellular location">
    <subcellularLocation>
        <location evidence="1">Cell membrane</location>
        <topology evidence="1">Multi-pass membrane protein</topology>
    </subcellularLocation>
</comment>
<feature type="transmembrane region" description="Helical" evidence="6">
    <location>
        <begin position="333"/>
        <end position="357"/>
    </location>
</feature>
<protein>
    <submittedName>
        <fullName evidence="7">Lipopolysaccharide biosynthesis protein</fullName>
    </submittedName>
</protein>
<feature type="transmembrane region" description="Helical" evidence="6">
    <location>
        <begin position="86"/>
        <end position="114"/>
    </location>
</feature>
<dbReference type="AlphaFoldDB" id="A0A412WSM3"/>
<evidence type="ECO:0000313" key="8">
    <source>
        <dbReference type="Proteomes" id="UP000283426"/>
    </source>
</evidence>
<keyword evidence="5 6" id="KW-0472">Membrane</keyword>
<sequence length="511" mass="57832">MPSENTRRIAKNTGFLYVRMLLTMGVAFYTSRVVLNALGVEDYGIYNVVGGVVAMFSFLTGMFTSATQRFLNYEMGLGNQERLKEIFSMSITLNAMIAVLIVLVSEIASLWFINHKLVIPGDRLTAAHWVFQFSLLAMAVTIVSTPYNAVIIAHERMSAFAYISVAECLLKLGVAVVIAFCGGDKLIIYGALLLAVAVIVRGIYTVYCKRKFHECHYKFYWNRTLFREMGTFAGWDMYGNFAFVMITQGVNMLLNMFFGPAVNASRAIAVQIQMAIQGFATNFTMAVEPRIILDYAQGKREEMLRLIFLSSKFSFLLLLLLCCPVLVETENILKIWLGQVPGYSVIFVRLILIQTLIRILQNPFHSALHAIGKMRKYQLLNGSLLLLNIPLSYVLLDQGADAPIVFVISIIMTIIVLFMLLYLLKDMIDFPVGRYIKEVLQTVVYVCICLFTLNICFIYLSQDFTNYIRFFSRVAVALGSTLVVIWFVGMQSTERKMVISYVNTALKKFVR</sequence>
<organism evidence="7 8">
    <name type="scientific">Odoribacter splanchnicus</name>
    <dbReference type="NCBI Taxonomy" id="28118"/>
    <lineage>
        <taxon>Bacteria</taxon>
        <taxon>Pseudomonadati</taxon>
        <taxon>Bacteroidota</taxon>
        <taxon>Bacteroidia</taxon>
        <taxon>Bacteroidales</taxon>
        <taxon>Odoribacteraceae</taxon>
        <taxon>Odoribacter</taxon>
    </lineage>
</organism>
<dbReference type="EMBL" id="QRYW01000003">
    <property type="protein sequence ID" value="RGV30161.1"/>
    <property type="molecule type" value="Genomic_DNA"/>
</dbReference>
<feature type="transmembrane region" description="Helical" evidence="6">
    <location>
        <begin position="402"/>
        <end position="423"/>
    </location>
</feature>
<feature type="transmembrane region" description="Helical" evidence="6">
    <location>
        <begin position="443"/>
        <end position="461"/>
    </location>
</feature>
<comment type="caution">
    <text evidence="7">The sequence shown here is derived from an EMBL/GenBank/DDBJ whole genome shotgun (WGS) entry which is preliminary data.</text>
</comment>
<gene>
    <name evidence="7" type="ORF">DWW24_01780</name>
</gene>
<keyword evidence="4 6" id="KW-1133">Transmembrane helix</keyword>
<evidence type="ECO:0000256" key="6">
    <source>
        <dbReference type="SAM" id="Phobius"/>
    </source>
</evidence>
<dbReference type="RefSeq" id="WP_118107120.1">
    <property type="nucleotide sequence ID" value="NZ_QRYW01000003.1"/>
</dbReference>
<evidence type="ECO:0000256" key="3">
    <source>
        <dbReference type="ARBA" id="ARBA00022692"/>
    </source>
</evidence>
<accession>A0A412WSM3</accession>
<dbReference type="PANTHER" id="PTHR30250:SF26">
    <property type="entry name" value="PSMA PROTEIN"/>
    <property type="match status" value="1"/>
</dbReference>
<evidence type="ECO:0000256" key="5">
    <source>
        <dbReference type="ARBA" id="ARBA00023136"/>
    </source>
</evidence>
<evidence type="ECO:0000256" key="2">
    <source>
        <dbReference type="ARBA" id="ARBA00022475"/>
    </source>
</evidence>
<feature type="transmembrane region" description="Helical" evidence="6">
    <location>
        <begin position="378"/>
        <end position="396"/>
    </location>
</feature>
<dbReference type="InterPro" id="IPR002797">
    <property type="entry name" value="Polysacc_synth"/>
</dbReference>
<dbReference type="InterPro" id="IPR050833">
    <property type="entry name" value="Poly_Biosynth_Transport"/>
</dbReference>
<feature type="transmembrane region" description="Helical" evidence="6">
    <location>
        <begin position="43"/>
        <end position="65"/>
    </location>
</feature>
<evidence type="ECO:0000313" key="7">
    <source>
        <dbReference type="EMBL" id="RGV30161.1"/>
    </source>
</evidence>
<proteinExistence type="predicted"/>
<name>A0A412WSM3_9BACT</name>
<feature type="transmembrane region" description="Helical" evidence="6">
    <location>
        <begin position="467"/>
        <end position="488"/>
    </location>
</feature>
<feature type="transmembrane region" description="Helical" evidence="6">
    <location>
        <begin position="237"/>
        <end position="258"/>
    </location>
</feature>
<dbReference type="Proteomes" id="UP000283426">
    <property type="component" value="Unassembled WGS sequence"/>
</dbReference>
<feature type="transmembrane region" description="Helical" evidence="6">
    <location>
        <begin position="126"/>
        <end position="147"/>
    </location>
</feature>
<keyword evidence="3 6" id="KW-0812">Transmembrane</keyword>
<feature type="transmembrane region" description="Helical" evidence="6">
    <location>
        <begin position="186"/>
        <end position="204"/>
    </location>
</feature>
<feature type="transmembrane region" description="Helical" evidence="6">
    <location>
        <begin position="306"/>
        <end position="327"/>
    </location>
</feature>
<dbReference type="GO" id="GO:0005886">
    <property type="term" value="C:plasma membrane"/>
    <property type="evidence" value="ECO:0007669"/>
    <property type="project" value="UniProtKB-SubCell"/>
</dbReference>